<sequence>MAVLINTQVPVEMFCAVAAKSGRLKGKRVTQCHGRVDTTGCATTFIDSILQRHVDVGEHCNIFRPWIYCCALHKVKVAHETTAYPSTRSLPREVAVMQKQRSAAVAHRHKMAFSFTERRYNCTVETQHKIFNY</sequence>
<evidence type="ECO:0000313" key="2">
    <source>
        <dbReference type="Proteomes" id="UP001519460"/>
    </source>
</evidence>
<comment type="caution">
    <text evidence="1">The sequence shown here is derived from an EMBL/GenBank/DDBJ whole genome shotgun (WGS) entry which is preliminary data.</text>
</comment>
<organism evidence="1 2">
    <name type="scientific">Batillaria attramentaria</name>
    <dbReference type="NCBI Taxonomy" id="370345"/>
    <lineage>
        <taxon>Eukaryota</taxon>
        <taxon>Metazoa</taxon>
        <taxon>Spiralia</taxon>
        <taxon>Lophotrochozoa</taxon>
        <taxon>Mollusca</taxon>
        <taxon>Gastropoda</taxon>
        <taxon>Caenogastropoda</taxon>
        <taxon>Sorbeoconcha</taxon>
        <taxon>Cerithioidea</taxon>
        <taxon>Batillariidae</taxon>
        <taxon>Batillaria</taxon>
    </lineage>
</organism>
<dbReference type="AlphaFoldDB" id="A0ABD0L1W4"/>
<protein>
    <submittedName>
        <fullName evidence="1">Uncharacterized protein</fullName>
    </submittedName>
</protein>
<name>A0ABD0L1W4_9CAEN</name>
<dbReference type="EMBL" id="JACVVK020000095">
    <property type="protein sequence ID" value="KAK7493236.1"/>
    <property type="molecule type" value="Genomic_DNA"/>
</dbReference>
<reference evidence="1 2" key="1">
    <citation type="journal article" date="2023" name="Sci. Data">
        <title>Genome assembly of the Korean intertidal mud-creeper Batillaria attramentaria.</title>
        <authorList>
            <person name="Patra A.K."/>
            <person name="Ho P.T."/>
            <person name="Jun S."/>
            <person name="Lee S.J."/>
            <person name="Kim Y."/>
            <person name="Won Y.J."/>
        </authorList>
    </citation>
    <scope>NUCLEOTIDE SEQUENCE [LARGE SCALE GENOMIC DNA]</scope>
    <source>
        <strain evidence="1">Wonlab-2016</strain>
    </source>
</reference>
<dbReference type="Proteomes" id="UP001519460">
    <property type="component" value="Unassembled WGS sequence"/>
</dbReference>
<keyword evidence="2" id="KW-1185">Reference proteome</keyword>
<accession>A0ABD0L1W4</accession>
<evidence type="ECO:0000313" key="1">
    <source>
        <dbReference type="EMBL" id="KAK7493236.1"/>
    </source>
</evidence>
<proteinExistence type="predicted"/>
<gene>
    <name evidence="1" type="ORF">BaRGS_00015573</name>
</gene>